<evidence type="ECO:0000313" key="10">
    <source>
        <dbReference type="Proteomes" id="UP001176021"/>
    </source>
</evidence>
<evidence type="ECO:0000256" key="6">
    <source>
        <dbReference type="HAMAP-Rule" id="MF_01518"/>
    </source>
</evidence>
<evidence type="ECO:0000256" key="4">
    <source>
        <dbReference type="ARBA" id="ARBA00023211"/>
    </source>
</evidence>
<evidence type="ECO:0000259" key="8">
    <source>
        <dbReference type="Pfam" id="PF13382"/>
    </source>
</evidence>
<reference evidence="9" key="1">
    <citation type="submission" date="2022-05" db="EMBL/GenBank/DDBJ databases">
        <title>Expanded diversity of anoxic marine methylotrophy in a Black Sea sulfate reducing microorganism.</title>
        <authorList>
            <person name="Fischer P.Q."/>
            <person name="Stams A.J.M."/>
            <person name="Villanueva L."/>
            <person name="Sousa D.Z."/>
        </authorList>
    </citation>
    <scope>NUCLEOTIDE SEQUENCE</scope>
    <source>
        <strain evidence="9">P130</strain>
    </source>
</reference>
<keyword evidence="4 6" id="KW-0464">Manganese</keyword>
<evidence type="ECO:0000256" key="1">
    <source>
        <dbReference type="ARBA" id="ARBA00006773"/>
    </source>
</evidence>
<keyword evidence="3 6" id="KW-0378">Hydrolase</keyword>
<organism evidence="9 10">
    <name type="scientific">Desulfosporosinus nitroreducens</name>
    <dbReference type="NCBI Taxonomy" id="2018668"/>
    <lineage>
        <taxon>Bacteria</taxon>
        <taxon>Bacillati</taxon>
        <taxon>Bacillota</taxon>
        <taxon>Clostridia</taxon>
        <taxon>Eubacteriales</taxon>
        <taxon>Desulfitobacteriaceae</taxon>
        <taxon>Desulfosporosinus</taxon>
    </lineage>
</organism>
<dbReference type="SUPFAM" id="SSF51338">
    <property type="entry name" value="Composite domain of metallo-dependent hydrolases"/>
    <property type="match status" value="1"/>
</dbReference>
<dbReference type="Gene3D" id="3.20.20.140">
    <property type="entry name" value="Metal-dependent hydrolases"/>
    <property type="match status" value="1"/>
</dbReference>
<feature type="domain" description="Adenine deaminase C-terminal" evidence="8">
    <location>
        <begin position="402"/>
        <end position="569"/>
    </location>
</feature>
<evidence type="ECO:0000259" key="7">
    <source>
        <dbReference type="Pfam" id="PF01979"/>
    </source>
</evidence>
<dbReference type="PANTHER" id="PTHR11113">
    <property type="entry name" value="N-ACETYLGLUCOSAMINE-6-PHOSPHATE DEACETYLASE"/>
    <property type="match status" value="1"/>
</dbReference>
<dbReference type="InterPro" id="IPR006680">
    <property type="entry name" value="Amidohydro-rel"/>
</dbReference>
<dbReference type="HAMAP" id="MF_01518">
    <property type="entry name" value="Adenine_deamin"/>
    <property type="match status" value="1"/>
</dbReference>
<dbReference type="InterPro" id="IPR026912">
    <property type="entry name" value="Adenine_deam_C"/>
</dbReference>
<dbReference type="PANTHER" id="PTHR11113:SF2">
    <property type="entry name" value="ADENINE DEAMINASE"/>
    <property type="match status" value="1"/>
</dbReference>
<dbReference type="SUPFAM" id="SSF51556">
    <property type="entry name" value="Metallo-dependent hydrolases"/>
    <property type="match status" value="1"/>
</dbReference>
<proteinExistence type="inferred from homology"/>
<dbReference type="RefSeq" id="WP_301999072.1">
    <property type="nucleotide sequence ID" value="NZ_JAMJEV010000005.1"/>
</dbReference>
<protein>
    <recommendedName>
        <fullName evidence="2 6">Adenine deaminase</fullName>
        <shortName evidence="6">Adenase</shortName>
        <shortName evidence="6">Adenine aminase</shortName>
        <ecNumber evidence="2 6">3.5.4.2</ecNumber>
    </recommendedName>
</protein>
<keyword evidence="10" id="KW-1185">Reference proteome</keyword>
<comment type="catalytic activity">
    <reaction evidence="5 6">
        <text>adenine + H2O + H(+) = hypoxanthine + NH4(+)</text>
        <dbReference type="Rhea" id="RHEA:23688"/>
        <dbReference type="ChEBI" id="CHEBI:15377"/>
        <dbReference type="ChEBI" id="CHEBI:15378"/>
        <dbReference type="ChEBI" id="CHEBI:16708"/>
        <dbReference type="ChEBI" id="CHEBI:17368"/>
        <dbReference type="ChEBI" id="CHEBI:28938"/>
        <dbReference type="EC" id="3.5.4.2"/>
    </reaction>
</comment>
<evidence type="ECO:0000313" key="9">
    <source>
        <dbReference type="EMBL" id="MDO0822570.1"/>
    </source>
</evidence>
<dbReference type="EC" id="3.5.4.2" evidence="2 6"/>
<dbReference type="InterPro" id="IPR006679">
    <property type="entry name" value="Adenine_deam"/>
</dbReference>
<dbReference type="Proteomes" id="UP001176021">
    <property type="component" value="Unassembled WGS sequence"/>
</dbReference>
<comment type="similarity">
    <text evidence="1 6">Belongs to the metallo-dependent hydrolases superfamily. Adenine deaminase family.</text>
</comment>
<evidence type="ECO:0000256" key="3">
    <source>
        <dbReference type="ARBA" id="ARBA00022801"/>
    </source>
</evidence>
<dbReference type="InterPro" id="IPR011059">
    <property type="entry name" value="Metal-dep_hydrolase_composite"/>
</dbReference>
<dbReference type="Gene3D" id="2.30.40.10">
    <property type="entry name" value="Urease, subunit C, domain 1"/>
    <property type="match status" value="1"/>
</dbReference>
<comment type="caution">
    <text evidence="9">The sequence shown here is derived from an EMBL/GenBank/DDBJ whole genome shotgun (WGS) entry which is preliminary data.</text>
</comment>
<feature type="domain" description="Amidohydrolase-related" evidence="7">
    <location>
        <begin position="65"/>
        <end position="339"/>
    </location>
</feature>
<dbReference type="InterPro" id="IPR032466">
    <property type="entry name" value="Metal_Hydrolase"/>
</dbReference>
<dbReference type="NCBIfam" id="TIGR01178">
    <property type="entry name" value="ade"/>
    <property type="match status" value="1"/>
</dbReference>
<dbReference type="GO" id="GO:0000034">
    <property type="term" value="F:adenine deaminase activity"/>
    <property type="evidence" value="ECO:0007669"/>
    <property type="project" value="UniProtKB-EC"/>
</dbReference>
<dbReference type="CDD" id="cd01295">
    <property type="entry name" value="AdeC"/>
    <property type="match status" value="1"/>
</dbReference>
<comment type="cofactor">
    <cofactor evidence="6">
        <name>Mn(2+)</name>
        <dbReference type="ChEBI" id="CHEBI:29035"/>
    </cofactor>
</comment>
<evidence type="ECO:0000256" key="2">
    <source>
        <dbReference type="ARBA" id="ARBA00012782"/>
    </source>
</evidence>
<dbReference type="EMBL" id="JAMJEV010000005">
    <property type="protein sequence ID" value="MDO0822570.1"/>
    <property type="molecule type" value="Genomic_DNA"/>
</dbReference>
<evidence type="ECO:0000256" key="5">
    <source>
        <dbReference type="ARBA" id="ARBA00047720"/>
    </source>
</evidence>
<gene>
    <name evidence="6 9" type="primary">ade</name>
    <name evidence="9" type="ORF">M8H41_06845</name>
</gene>
<dbReference type="Pfam" id="PF01979">
    <property type="entry name" value="Amidohydro_1"/>
    <property type="match status" value="1"/>
</dbReference>
<name>A0ABT8QPN2_9FIRM</name>
<accession>A0ABT8QPN2</accession>
<sequence>MLSFKQRMDEARGLVKIDLVLRRAKLVNVFSGEIHETDIGVHQGNFVGIGKFEEAERVLDLAGKYVVPGLIDGHVHIESSHLCPEEFCSLLLSHGVTTAVADPHEIANVLGKRGIRYILDSVDGLPFNAFVALPSCVPATDLETSGARLGAKDLLEFVDHPKVIGLGEVMDYLGVIQAESDMVEKLKLPVPFFDGHAPGISSQDLNAYYLAGIHTEHECSTVEEARERLRRGFHVMLREGSAAKNLLDLLPAVTSQNAGQCLLVTDDRHPRDLIHEGSIDHLVRLAIKSGMDPVQVIQMATINAARAIGLSRLGAVAPGYQADFVILDNLNDFKINEVYWRGIKQSGSGGRPKFPRFSVAGLTESVHIGNWSPAKLRVLTDKESRSSNHAQVKVIGVQEHSLLTSTLLRELPVCNEHIHPDPAQGIAKLAVLERHHKTGNVGVGFVEGLGLTKGAIASTVAHDSHNLVVVGMSDEEMNLAIMTCVEMGGGLCLVDGRQVIGKLPLPIAGLMTDQGAEEVAQILSQLHEKAVSLGISKMVDPFMTLAFLSLPVIPELKLTDLGLVDVEKFRLTKVVCKNRVNCRDIEISWD</sequence>
<dbReference type="Pfam" id="PF13382">
    <property type="entry name" value="Adenine_deam_C"/>
    <property type="match status" value="1"/>
</dbReference>